<feature type="chain" id="PRO_5013156936" evidence="1">
    <location>
        <begin position="26"/>
        <end position="104"/>
    </location>
</feature>
<dbReference type="Proteomes" id="UP000188184">
    <property type="component" value="Chromosome"/>
</dbReference>
<evidence type="ECO:0000313" key="2">
    <source>
        <dbReference type="EMBL" id="AQQ54665.1"/>
    </source>
</evidence>
<protein>
    <submittedName>
        <fullName evidence="2">Uncharacterized protein</fullName>
    </submittedName>
</protein>
<reference evidence="2 3" key="1">
    <citation type="submission" date="2017-02" db="EMBL/GenBank/DDBJ databases">
        <title>The complete genomic sequence of a novel cold adapted crude oil-degrading bacterium Planococcus qaidamina Y42.</title>
        <authorList>
            <person name="Yang R."/>
        </authorList>
    </citation>
    <scope>NUCLEOTIDE SEQUENCE [LARGE SCALE GENOMIC DNA]</scope>
    <source>
        <strain evidence="2 3">Y42</strain>
    </source>
</reference>
<dbReference type="EMBL" id="CP019640">
    <property type="protein sequence ID" value="AQQ54665.1"/>
    <property type="molecule type" value="Genomic_DNA"/>
</dbReference>
<dbReference type="RefSeq" id="WP_077590562.1">
    <property type="nucleotide sequence ID" value="NZ_CP019640.1"/>
</dbReference>
<dbReference type="KEGG" id="pmar:B0X71_17180"/>
<evidence type="ECO:0000313" key="3">
    <source>
        <dbReference type="Proteomes" id="UP000188184"/>
    </source>
</evidence>
<accession>A0A1Q2L2I2</accession>
<feature type="signal peptide" evidence="1">
    <location>
        <begin position="1"/>
        <end position="25"/>
    </location>
</feature>
<keyword evidence="3" id="KW-1185">Reference proteome</keyword>
<gene>
    <name evidence="2" type="ORF">B0X71_17180</name>
</gene>
<name>A0A1Q2L2I2_9BACL</name>
<evidence type="ECO:0000256" key="1">
    <source>
        <dbReference type="SAM" id="SignalP"/>
    </source>
</evidence>
<proteinExistence type="predicted"/>
<organism evidence="2 3">
    <name type="scientific">Planococcus lenghuensis</name>
    <dbReference type="NCBI Taxonomy" id="2213202"/>
    <lineage>
        <taxon>Bacteria</taxon>
        <taxon>Bacillati</taxon>
        <taxon>Bacillota</taxon>
        <taxon>Bacilli</taxon>
        <taxon>Bacillales</taxon>
        <taxon>Caryophanaceae</taxon>
        <taxon>Planococcus</taxon>
    </lineage>
</organism>
<keyword evidence="1" id="KW-0732">Signal</keyword>
<dbReference type="AlphaFoldDB" id="A0A1Q2L2I2"/>
<sequence>MKRRKYTLIASTALAALLVTGTVGMAHGNGAENGMPEDGGMVNMMNGMMNGNGDGMMNMMHGMMNGNGEQLMKGHHTQMMEHMDSMDFEEMEALHDQHHEGGQH</sequence>